<evidence type="ECO:0000313" key="1">
    <source>
        <dbReference type="EMBL" id="KKL99031.1"/>
    </source>
</evidence>
<dbReference type="AlphaFoldDB" id="A0A0F9H7R7"/>
<gene>
    <name evidence="1" type="ORF">LCGC14_1818480</name>
</gene>
<accession>A0A0F9H7R7</accession>
<organism evidence="1">
    <name type="scientific">marine sediment metagenome</name>
    <dbReference type="NCBI Taxonomy" id="412755"/>
    <lineage>
        <taxon>unclassified sequences</taxon>
        <taxon>metagenomes</taxon>
        <taxon>ecological metagenomes</taxon>
    </lineage>
</organism>
<reference evidence="1" key="1">
    <citation type="journal article" date="2015" name="Nature">
        <title>Complex archaea that bridge the gap between prokaryotes and eukaryotes.</title>
        <authorList>
            <person name="Spang A."/>
            <person name="Saw J.H."/>
            <person name="Jorgensen S.L."/>
            <person name="Zaremba-Niedzwiedzka K."/>
            <person name="Martijn J."/>
            <person name="Lind A.E."/>
            <person name="van Eijk R."/>
            <person name="Schleper C."/>
            <person name="Guy L."/>
            <person name="Ettema T.J."/>
        </authorList>
    </citation>
    <scope>NUCLEOTIDE SEQUENCE</scope>
</reference>
<name>A0A0F9H7R7_9ZZZZ</name>
<feature type="non-terminal residue" evidence="1">
    <location>
        <position position="313"/>
    </location>
</feature>
<dbReference type="EMBL" id="LAZR01017769">
    <property type="protein sequence ID" value="KKL99031.1"/>
    <property type="molecule type" value="Genomic_DNA"/>
</dbReference>
<comment type="caution">
    <text evidence="1">The sequence shown here is derived from an EMBL/GenBank/DDBJ whole genome shotgun (WGS) entry which is preliminary data.</text>
</comment>
<sequence length="313" mass="32792">MFDADMNRSGPGRHIVEPNFESLEPRLMLTTMNVGDWFVYRGALGQQTLVTLNSVVPAQSPVWLAPQGQIELMAQDETTGDVMDLSGMLNGSDVFGGISGNLPLDRPIPPDTAPWIDLEDVLSLGANATTGEIYGYDNVTGELWTVDPLSGVKIGMLGVVTDVIEATYGYDITAMTVDANGIIYAVGTIVDLDTTDTISPPNPAGPFLITIDPSAGPQATRVPATGTDLLTPQPTAINDITFVGGQLYGTDGTNLFTINLATAAVGGLTPLMNVSVTPPAPITNMMGLESADLNGTMTLFGTAGNQVFIINQG</sequence>
<protein>
    <submittedName>
        <fullName evidence="1">Uncharacterized protein</fullName>
    </submittedName>
</protein>
<proteinExistence type="predicted"/>